<proteinExistence type="inferred from homology"/>
<dbReference type="RefSeq" id="WP_048928960.1">
    <property type="nucleotide sequence ID" value="NZ_KQ235875.1"/>
</dbReference>
<dbReference type="GeneID" id="93163588"/>
<organism evidence="11 12">
    <name type="scientific">[Clostridium] citroniae WAL-19142</name>
    <dbReference type="NCBI Taxonomy" id="742734"/>
    <lineage>
        <taxon>Bacteria</taxon>
        <taxon>Bacillati</taxon>
        <taxon>Bacillota</taxon>
        <taxon>Clostridia</taxon>
        <taxon>Lachnospirales</taxon>
        <taxon>Lachnospiraceae</taxon>
        <taxon>Enterocloster</taxon>
    </lineage>
</organism>
<dbReference type="GO" id="GO:0015920">
    <property type="term" value="P:lipopolysaccharide transport"/>
    <property type="evidence" value="ECO:0007669"/>
    <property type="project" value="TreeGrafter"/>
</dbReference>
<feature type="transmembrane region" description="Helical" evidence="9">
    <location>
        <begin position="138"/>
        <end position="163"/>
    </location>
</feature>
<accession>A0A0J9CG58</accession>
<dbReference type="GO" id="GO:0005886">
    <property type="term" value="C:plasma membrane"/>
    <property type="evidence" value="ECO:0007669"/>
    <property type="project" value="UniProtKB-SubCell"/>
</dbReference>
<dbReference type="InterPro" id="IPR013525">
    <property type="entry name" value="ABC2_TM"/>
</dbReference>
<feature type="transmembrane region" description="Helical" evidence="9">
    <location>
        <begin position="231"/>
        <end position="252"/>
    </location>
</feature>
<evidence type="ECO:0000313" key="11">
    <source>
        <dbReference type="EMBL" id="KMW24243.1"/>
    </source>
</evidence>
<name>A0A0J9CG58_9FIRM</name>
<protein>
    <recommendedName>
        <fullName evidence="9">Transport permease protein</fullName>
    </recommendedName>
</protein>
<evidence type="ECO:0000256" key="3">
    <source>
        <dbReference type="ARBA" id="ARBA00022448"/>
    </source>
</evidence>
<dbReference type="EMBL" id="ADLK01000001">
    <property type="protein sequence ID" value="KMW24243.1"/>
    <property type="molecule type" value="Genomic_DNA"/>
</dbReference>
<dbReference type="GO" id="GO:0140359">
    <property type="term" value="F:ABC-type transporter activity"/>
    <property type="evidence" value="ECO:0007669"/>
    <property type="project" value="InterPro"/>
</dbReference>
<comment type="caution">
    <text evidence="11">The sequence shown here is derived from an EMBL/GenBank/DDBJ whole genome shotgun (WGS) entry which is preliminary data.</text>
</comment>
<dbReference type="PATRIC" id="fig|742734.4.peg.110"/>
<dbReference type="PANTHER" id="PTHR30413">
    <property type="entry name" value="INNER MEMBRANE TRANSPORT PERMEASE"/>
    <property type="match status" value="1"/>
</dbReference>
<reference evidence="11 12" key="1">
    <citation type="submission" date="2011-04" db="EMBL/GenBank/DDBJ databases">
        <title>The Genome Sequence of Clostridium citroniae WAL-19142.</title>
        <authorList>
            <consortium name="The Broad Institute Genome Sequencing Platform"/>
            <person name="Earl A."/>
            <person name="Ward D."/>
            <person name="Feldgarden M."/>
            <person name="Gevers D."/>
            <person name="Warren Y.A."/>
            <person name="Tyrrell K.L."/>
            <person name="Citron D.M."/>
            <person name="Goldstein E.J."/>
            <person name="Daigneault M."/>
            <person name="Allen-Vercoe E."/>
            <person name="Young S.K."/>
            <person name="Zeng Q."/>
            <person name="Gargeya S."/>
            <person name="Fitzgerald M."/>
            <person name="Haas B."/>
            <person name="Abouelleil A."/>
            <person name="Alvarado L."/>
            <person name="Arachchi H.M."/>
            <person name="Berlin A."/>
            <person name="Brown A."/>
            <person name="Chapman S.B."/>
            <person name="Chen Z."/>
            <person name="Dunbar C."/>
            <person name="Freedman E."/>
            <person name="Gearin G."/>
            <person name="Gellesch M."/>
            <person name="Goldberg J."/>
            <person name="Griggs A."/>
            <person name="Gujja S."/>
            <person name="Heilman E.R."/>
            <person name="Heiman D."/>
            <person name="Howarth C."/>
            <person name="Larson L."/>
            <person name="Lui A."/>
            <person name="MacDonald P.J."/>
            <person name="Mehta T."/>
            <person name="Montmayeur A."/>
            <person name="Murphy C."/>
            <person name="Neiman D."/>
            <person name="Pearson M."/>
            <person name="Priest M."/>
            <person name="Roberts A."/>
            <person name="Saif S."/>
            <person name="Shea T."/>
            <person name="Shenoy N."/>
            <person name="Sisk P."/>
            <person name="Stolte C."/>
            <person name="Sykes S."/>
            <person name="White J."/>
            <person name="Yandava C."/>
            <person name="Wortman J."/>
            <person name="Nusbaum C."/>
            <person name="Birren B."/>
        </authorList>
    </citation>
    <scope>NUCLEOTIDE SEQUENCE [LARGE SCALE GENOMIC DNA]</scope>
    <source>
        <strain evidence="11 12">WAL-19142</strain>
    </source>
</reference>
<keyword evidence="7 9" id="KW-1133">Transmembrane helix</keyword>
<dbReference type="AlphaFoldDB" id="A0A0J9CG58"/>
<evidence type="ECO:0000259" key="10">
    <source>
        <dbReference type="PROSITE" id="PS51012"/>
    </source>
</evidence>
<keyword evidence="3 9" id="KW-0813">Transport</keyword>
<dbReference type="InterPro" id="IPR047817">
    <property type="entry name" value="ABC2_TM_bact-type"/>
</dbReference>
<evidence type="ECO:0000256" key="2">
    <source>
        <dbReference type="ARBA" id="ARBA00007783"/>
    </source>
</evidence>
<evidence type="ECO:0000256" key="7">
    <source>
        <dbReference type="ARBA" id="ARBA00022989"/>
    </source>
</evidence>
<evidence type="ECO:0000256" key="9">
    <source>
        <dbReference type="RuleBase" id="RU361157"/>
    </source>
</evidence>
<evidence type="ECO:0000256" key="4">
    <source>
        <dbReference type="ARBA" id="ARBA00022475"/>
    </source>
</evidence>
<evidence type="ECO:0000256" key="6">
    <source>
        <dbReference type="ARBA" id="ARBA00022692"/>
    </source>
</evidence>
<keyword evidence="6 9" id="KW-0812">Transmembrane</keyword>
<dbReference type="PROSITE" id="PS51012">
    <property type="entry name" value="ABC_TM2"/>
    <property type="match status" value="1"/>
</dbReference>
<feature type="transmembrane region" description="Helical" evidence="9">
    <location>
        <begin position="175"/>
        <end position="194"/>
    </location>
</feature>
<dbReference type="Pfam" id="PF01061">
    <property type="entry name" value="ABC2_membrane"/>
    <property type="match status" value="1"/>
</dbReference>
<dbReference type="Proteomes" id="UP000037392">
    <property type="component" value="Unassembled WGS sequence"/>
</dbReference>
<feature type="transmembrane region" description="Helical" evidence="9">
    <location>
        <begin position="66"/>
        <end position="85"/>
    </location>
</feature>
<keyword evidence="4 9" id="KW-1003">Cell membrane</keyword>
<evidence type="ECO:0000256" key="8">
    <source>
        <dbReference type="ARBA" id="ARBA00023136"/>
    </source>
</evidence>
<feature type="transmembrane region" description="Helical" evidence="9">
    <location>
        <begin position="106"/>
        <end position="132"/>
    </location>
</feature>
<evidence type="ECO:0000256" key="5">
    <source>
        <dbReference type="ARBA" id="ARBA00022519"/>
    </source>
</evidence>
<dbReference type="PANTHER" id="PTHR30413:SF8">
    <property type="entry name" value="TRANSPORT PERMEASE PROTEIN"/>
    <property type="match status" value="1"/>
</dbReference>
<gene>
    <name evidence="11" type="ORF">HMPREF9470_00105</name>
</gene>
<keyword evidence="5" id="KW-0997">Cell inner membrane</keyword>
<dbReference type="OrthoDB" id="9786910at2"/>
<feature type="transmembrane region" description="Helical" evidence="9">
    <location>
        <begin position="34"/>
        <end position="54"/>
    </location>
</feature>
<comment type="similarity">
    <text evidence="2 9">Belongs to the ABC-2 integral membrane protein family.</text>
</comment>
<evidence type="ECO:0000313" key="12">
    <source>
        <dbReference type="Proteomes" id="UP000037392"/>
    </source>
</evidence>
<comment type="subcellular location">
    <subcellularLocation>
        <location evidence="1">Cell inner membrane</location>
        <topology evidence="1">Multi-pass membrane protein</topology>
    </subcellularLocation>
    <subcellularLocation>
        <location evidence="9">Cell membrane</location>
        <topology evidence="9">Multi-pass membrane protein</topology>
    </subcellularLocation>
</comment>
<sequence length="262" mass="30680">MQKLRKRFNIFWAYKDLLKQLVVKDIKLKYRRSFLGYVWSVLNPLLVMIVMAVVFSTMFRRNIENFPVYLFCGQILFNFMNQSTHQALSSINGNAALLKKAYVPKYIFTFAKITSGLIDLFFSMGALIIVMLATKATFSWHFLLFPLVLLQLYIFCLGLGLFLAQANVFFRDIQYIYNAVTTAWLYLTPIFYPIDLLPPDVMWLVKHLNPMYFYIGQFRDLVYHNRIPGCVIIFAGCFAAIAMLFIGTWTFLKNQDNFILYI</sequence>
<feature type="domain" description="ABC transmembrane type-2" evidence="10">
    <location>
        <begin position="35"/>
        <end position="254"/>
    </location>
</feature>
<evidence type="ECO:0000256" key="1">
    <source>
        <dbReference type="ARBA" id="ARBA00004429"/>
    </source>
</evidence>
<keyword evidence="8 9" id="KW-0472">Membrane</keyword>